<keyword evidence="3" id="KW-1185">Reference proteome</keyword>
<evidence type="ECO:0000256" key="1">
    <source>
        <dbReference type="SAM" id="Phobius"/>
    </source>
</evidence>
<keyword evidence="1" id="KW-0472">Membrane</keyword>
<keyword evidence="1" id="KW-1133">Transmembrane helix</keyword>
<proteinExistence type="predicted"/>
<reference evidence="3" key="2">
    <citation type="journal article" date="2017" name="Nat. Plants">
        <title>The Aegilops tauschii genome reveals multiple impacts of transposons.</title>
        <authorList>
            <person name="Zhao G."/>
            <person name="Zou C."/>
            <person name="Li K."/>
            <person name="Wang K."/>
            <person name="Li T."/>
            <person name="Gao L."/>
            <person name="Zhang X."/>
            <person name="Wang H."/>
            <person name="Yang Z."/>
            <person name="Liu X."/>
            <person name="Jiang W."/>
            <person name="Mao L."/>
            <person name="Kong X."/>
            <person name="Jiao Y."/>
            <person name="Jia J."/>
        </authorList>
    </citation>
    <scope>NUCLEOTIDE SEQUENCE [LARGE SCALE GENOMIC DNA]</scope>
    <source>
        <strain evidence="3">cv. AL8/78</strain>
    </source>
</reference>
<name>A0A453NV17_AEGTS</name>
<sequence>RLLRSSFLHSFPFSFPYFLFSHKNWFCWIALISLLSSSAVLRLLLLTSSHHWSWCCHRMTIDGGWFGSSPAASWIQLQYEGAGDIFFPKHANQTHCRYFCARQLNTSFTSPTAATFFNSNYSWYLLEVI</sequence>
<dbReference type="Proteomes" id="UP000015105">
    <property type="component" value="Chromosome 6D"/>
</dbReference>
<reference evidence="2" key="4">
    <citation type="submission" date="2019-03" db="UniProtKB">
        <authorList>
            <consortium name="EnsemblPlants"/>
        </authorList>
    </citation>
    <scope>IDENTIFICATION</scope>
</reference>
<evidence type="ECO:0000313" key="2">
    <source>
        <dbReference type="EnsemblPlants" id="AET6Gv20490100.2"/>
    </source>
</evidence>
<accession>A0A453NV17</accession>
<keyword evidence="1" id="KW-0812">Transmembrane</keyword>
<feature type="transmembrane region" description="Helical" evidence="1">
    <location>
        <begin position="25"/>
        <end position="45"/>
    </location>
</feature>
<reference evidence="2" key="3">
    <citation type="journal article" date="2017" name="Nature">
        <title>Genome sequence of the progenitor of the wheat D genome Aegilops tauschii.</title>
        <authorList>
            <person name="Luo M.C."/>
            <person name="Gu Y.Q."/>
            <person name="Puiu D."/>
            <person name="Wang H."/>
            <person name="Twardziok S.O."/>
            <person name="Deal K.R."/>
            <person name="Huo N."/>
            <person name="Zhu T."/>
            <person name="Wang L."/>
            <person name="Wang Y."/>
            <person name="McGuire P.E."/>
            <person name="Liu S."/>
            <person name="Long H."/>
            <person name="Ramasamy R.K."/>
            <person name="Rodriguez J.C."/>
            <person name="Van S.L."/>
            <person name="Yuan L."/>
            <person name="Wang Z."/>
            <person name="Xia Z."/>
            <person name="Xiao L."/>
            <person name="Anderson O.D."/>
            <person name="Ouyang S."/>
            <person name="Liang Y."/>
            <person name="Zimin A.V."/>
            <person name="Pertea G."/>
            <person name="Qi P."/>
            <person name="Bennetzen J.L."/>
            <person name="Dai X."/>
            <person name="Dawson M.W."/>
            <person name="Muller H.G."/>
            <person name="Kugler K."/>
            <person name="Rivarola-Duarte L."/>
            <person name="Spannagl M."/>
            <person name="Mayer K.F.X."/>
            <person name="Lu F.H."/>
            <person name="Bevan M.W."/>
            <person name="Leroy P."/>
            <person name="Li P."/>
            <person name="You F.M."/>
            <person name="Sun Q."/>
            <person name="Liu Z."/>
            <person name="Lyons E."/>
            <person name="Wicker T."/>
            <person name="Salzberg S.L."/>
            <person name="Devos K.M."/>
            <person name="Dvorak J."/>
        </authorList>
    </citation>
    <scope>NUCLEOTIDE SEQUENCE [LARGE SCALE GENOMIC DNA]</scope>
    <source>
        <strain evidence="2">cv. AL8/78</strain>
    </source>
</reference>
<reference evidence="3" key="1">
    <citation type="journal article" date="2014" name="Science">
        <title>Ancient hybridizations among the ancestral genomes of bread wheat.</title>
        <authorList>
            <consortium name="International Wheat Genome Sequencing Consortium,"/>
            <person name="Marcussen T."/>
            <person name="Sandve S.R."/>
            <person name="Heier L."/>
            <person name="Spannagl M."/>
            <person name="Pfeifer M."/>
            <person name="Jakobsen K.S."/>
            <person name="Wulff B.B."/>
            <person name="Steuernagel B."/>
            <person name="Mayer K.F."/>
            <person name="Olsen O.A."/>
        </authorList>
    </citation>
    <scope>NUCLEOTIDE SEQUENCE [LARGE SCALE GENOMIC DNA]</scope>
    <source>
        <strain evidence="3">cv. AL8/78</strain>
    </source>
</reference>
<evidence type="ECO:0000313" key="3">
    <source>
        <dbReference type="Proteomes" id="UP000015105"/>
    </source>
</evidence>
<dbReference type="AlphaFoldDB" id="A0A453NV17"/>
<protein>
    <submittedName>
        <fullName evidence="2">Uncharacterized protein</fullName>
    </submittedName>
</protein>
<reference evidence="2" key="5">
    <citation type="journal article" date="2021" name="G3 (Bethesda)">
        <title>Aegilops tauschii genome assembly Aet v5.0 features greater sequence contiguity and improved annotation.</title>
        <authorList>
            <person name="Wang L."/>
            <person name="Zhu T."/>
            <person name="Rodriguez J.C."/>
            <person name="Deal K.R."/>
            <person name="Dubcovsky J."/>
            <person name="McGuire P.E."/>
            <person name="Lux T."/>
            <person name="Spannagl M."/>
            <person name="Mayer K.F.X."/>
            <person name="Baldrich P."/>
            <person name="Meyers B.C."/>
            <person name="Huo N."/>
            <person name="Gu Y.Q."/>
            <person name="Zhou H."/>
            <person name="Devos K.M."/>
            <person name="Bennetzen J.L."/>
            <person name="Unver T."/>
            <person name="Budak H."/>
            <person name="Gulick P.J."/>
            <person name="Galiba G."/>
            <person name="Kalapos B."/>
            <person name="Nelson D.R."/>
            <person name="Li P."/>
            <person name="You F.M."/>
            <person name="Luo M.C."/>
            <person name="Dvorak J."/>
        </authorList>
    </citation>
    <scope>NUCLEOTIDE SEQUENCE [LARGE SCALE GENOMIC DNA]</scope>
    <source>
        <strain evidence="2">cv. AL8/78</strain>
    </source>
</reference>
<dbReference type="EnsemblPlants" id="AET6Gv20490100.2">
    <property type="protein sequence ID" value="AET6Gv20490100.2"/>
    <property type="gene ID" value="AET6Gv20490100"/>
</dbReference>
<organism evidence="2 3">
    <name type="scientific">Aegilops tauschii subsp. strangulata</name>
    <name type="common">Goatgrass</name>
    <dbReference type="NCBI Taxonomy" id="200361"/>
    <lineage>
        <taxon>Eukaryota</taxon>
        <taxon>Viridiplantae</taxon>
        <taxon>Streptophyta</taxon>
        <taxon>Embryophyta</taxon>
        <taxon>Tracheophyta</taxon>
        <taxon>Spermatophyta</taxon>
        <taxon>Magnoliopsida</taxon>
        <taxon>Liliopsida</taxon>
        <taxon>Poales</taxon>
        <taxon>Poaceae</taxon>
        <taxon>BOP clade</taxon>
        <taxon>Pooideae</taxon>
        <taxon>Triticodae</taxon>
        <taxon>Triticeae</taxon>
        <taxon>Triticinae</taxon>
        <taxon>Aegilops</taxon>
    </lineage>
</organism>
<dbReference type="Gramene" id="AET6Gv20490100.2">
    <property type="protein sequence ID" value="AET6Gv20490100.2"/>
    <property type="gene ID" value="AET6Gv20490100"/>
</dbReference>